<evidence type="ECO:0000256" key="1">
    <source>
        <dbReference type="ARBA" id="ARBA00001913"/>
    </source>
</evidence>
<reference evidence="6 7" key="1">
    <citation type="journal article" date="2015" name="Int. J. Syst. Evol. Microbiol.">
        <title>Mariniphaga sediminis sp. nov., isolated from coastal sediment.</title>
        <authorList>
            <person name="Wang F.Q."/>
            <person name="Shen Q.Y."/>
            <person name="Chen G.J."/>
            <person name="Du Z.J."/>
        </authorList>
    </citation>
    <scope>NUCLEOTIDE SEQUENCE [LARGE SCALE GENOMIC DNA]</scope>
    <source>
        <strain evidence="6 7">SY21</strain>
    </source>
</reference>
<dbReference type="GO" id="GO:0005829">
    <property type="term" value="C:cytosol"/>
    <property type="evidence" value="ECO:0007669"/>
    <property type="project" value="TreeGrafter"/>
</dbReference>
<dbReference type="Gene3D" id="2.70.98.10">
    <property type="match status" value="1"/>
</dbReference>
<dbReference type="InterPro" id="IPR005887">
    <property type="entry name" value="GH92_a_mannosidase_put"/>
</dbReference>
<dbReference type="GO" id="GO:0000224">
    <property type="term" value="F:peptide-N4-(N-acetyl-beta-glucosaminyl)asparagine amidase activity"/>
    <property type="evidence" value="ECO:0007669"/>
    <property type="project" value="TreeGrafter"/>
</dbReference>
<dbReference type="InterPro" id="IPR014718">
    <property type="entry name" value="GH-type_carb-bd"/>
</dbReference>
<dbReference type="Proteomes" id="UP000266441">
    <property type="component" value="Unassembled WGS sequence"/>
</dbReference>
<dbReference type="Gene3D" id="1.20.1610.10">
    <property type="entry name" value="alpha-1,2-mannosidases domains"/>
    <property type="match status" value="1"/>
</dbReference>
<dbReference type="SUPFAM" id="SSF48208">
    <property type="entry name" value="Six-hairpin glycosidases"/>
    <property type="match status" value="1"/>
</dbReference>
<dbReference type="EMBL" id="QWET01000033">
    <property type="protein sequence ID" value="RIH62860.1"/>
    <property type="molecule type" value="Genomic_DNA"/>
</dbReference>
<dbReference type="PANTHER" id="PTHR12143:SF39">
    <property type="entry name" value="SECRETED PROTEIN"/>
    <property type="match status" value="1"/>
</dbReference>
<keyword evidence="6" id="KW-0378">Hydrolase</keyword>
<dbReference type="InterPro" id="IPR050883">
    <property type="entry name" value="PNGase"/>
</dbReference>
<dbReference type="OrthoDB" id="9804511at2"/>
<evidence type="ECO:0000259" key="5">
    <source>
        <dbReference type="Pfam" id="PF17678"/>
    </source>
</evidence>
<name>A0A399CXR7_9BACT</name>
<keyword evidence="3" id="KW-0106">Calcium</keyword>
<comment type="caution">
    <text evidence="6">The sequence shown here is derived from an EMBL/GenBank/DDBJ whole genome shotgun (WGS) entry which is preliminary data.</text>
</comment>
<dbReference type="NCBIfam" id="TIGR01180">
    <property type="entry name" value="aman2_put"/>
    <property type="match status" value="1"/>
</dbReference>
<dbReference type="InterPro" id="IPR041371">
    <property type="entry name" value="GH92_N"/>
</dbReference>
<proteinExistence type="predicted"/>
<feature type="domain" description="Glycosyl hydrolase family 92 N-terminal" evidence="5">
    <location>
        <begin position="46"/>
        <end position="272"/>
    </location>
</feature>
<dbReference type="Pfam" id="PF07971">
    <property type="entry name" value="Glyco_hydro_92"/>
    <property type="match status" value="1"/>
</dbReference>
<evidence type="ECO:0000313" key="7">
    <source>
        <dbReference type="Proteomes" id="UP000266441"/>
    </source>
</evidence>
<keyword evidence="7" id="KW-1185">Reference proteome</keyword>
<dbReference type="GO" id="GO:0030246">
    <property type="term" value="F:carbohydrate binding"/>
    <property type="evidence" value="ECO:0007669"/>
    <property type="project" value="InterPro"/>
</dbReference>
<dbReference type="GO" id="GO:0005975">
    <property type="term" value="P:carbohydrate metabolic process"/>
    <property type="evidence" value="ECO:0007669"/>
    <property type="project" value="InterPro"/>
</dbReference>
<dbReference type="PROSITE" id="PS51257">
    <property type="entry name" value="PROKAR_LIPOPROTEIN"/>
    <property type="match status" value="1"/>
</dbReference>
<protein>
    <submittedName>
        <fullName evidence="6">Glycoside hydrolase family 92 protein</fullName>
    </submittedName>
</protein>
<evidence type="ECO:0000256" key="2">
    <source>
        <dbReference type="ARBA" id="ARBA00011245"/>
    </source>
</evidence>
<dbReference type="GO" id="GO:0006516">
    <property type="term" value="P:glycoprotein catabolic process"/>
    <property type="evidence" value="ECO:0007669"/>
    <property type="project" value="TreeGrafter"/>
</dbReference>
<evidence type="ECO:0000256" key="3">
    <source>
        <dbReference type="ARBA" id="ARBA00022837"/>
    </source>
</evidence>
<dbReference type="Gene3D" id="3.30.2080.10">
    <property type="entry name" value="GH92 mannosidase domain"/>
    <property type="match status" value="1"/>
</dbReference>
<evidence type="ECO:0000259" key="4">
    <source>
        <dbReference type="Pfam" id="PF07971"/>
    </source>
</evidence>
<dbReference type="Pfam" id="PF17678">
    <property type="entry name" value="Glyco_hydro_92N"/>
    <property type="match status" value="1"/>
</dbReference>
<dbReference type="InterPro" id="IPR008928">
    <property type="entry name" value="6-hairpin_glycosidase_sf"/>
</dbReference>
<evidence type="ECO:0000313" key="6">
    <source>
        <dbReference type="EMBL" id="RIH62860.1"/>
    </source>
</evidence>
<feature type="domain" description="Glycosyl hydrolase family 92" evidence="4">
    <location>
        <begin position="279"/>
        <end position="757"/>
    </location>
</feature>
<sequence length="772" mass="87654">MLFKIETYLKMKSMKSMKKYIKGIQVMAILLFGSCSVQQEKRPVDYVDPFICTQDDHGQWLPAALVPFGLVELCPDTYPSSLTGDGDFAHGGYNYSDSQVRGFSHLHKGSSGGGRIHDRAGLISLVPYSHSRVDTFFTNPVLDIDKSTETAAAGYYKAHLTQDDILAELTATEHVGVHRYTFKEGTTAKIFLNSGKRGSSVSSSLVAPSRVEGAVGNKYFVIEFNSPATATSVWNGSAIEAGNTTGNQAGGGLVCEFGDLKNNVLLVKVGISLTGIDAAKNNLETECPEWDFDATREKAADTWNDILSKIQIKGKNEADKTIFYTALYHTCYLPVVLSDVDGHYPGLDQKIHKAEGYKHYGNYAFWDSFRTKYPLYSLWIPNVYSDIVKSLRDIYHQAGNWDPFPDNDHPPHGFCFTVRGEGGYNPHNTCRHEHMLMVMTDAYFKGLFDISLESVYPNIKHEAMIQMPERYDSIGFIPARPDQTGEYSWDSWCVAQLAKELDKKDDYNYFMQRAEYWRNTWDPSIRFFRARAADGTWLDFPEDPTVNREKYTYEGSKWHWRWNILHDMPALIETFGGKEPFVKDLEYFFDNDLYTAGNQIDLHAPFLFNCADSPWLTQKWVRKILTEPIVQKYGTHNFFPEPIFDRVYKTTPDGYLEEMDCDYGCMASWYNLAAMGLYQVCPGDPVYQLTAPIFDEVSIDLNNSVYSGEKFTIKTRNLSDENIYIQSASLNGQPFQRSWIKHDEIVKGGELIYKMGSVPNKEWGKGQSVPAK</sequence>
<comment type="cofactor">
    <cofactor evidence="1">
        <name>Ca(2+)</name>
        <dbReference type="ChEBI" id="CHEBI:29108"/>
    </cofactor>
</comment>
<comment type="subunit">
    <text evidence="2">Monomer.</text>
</comment>
<organism evidence="6 7">
    <name type="scientific">Mariniphaga sediminis</name>
    <dbReference type="NCBI Taxonomy" id="1628158"/>
    <lineage>
        <taxon>Bacteria</taxon>
        <taxon>Pseudomonadati</taxon>
        <taxon>Bacteroidota</taxon>
        <taxon>Bacteroidia</taxon>
        <taxon>Marinilabiliales</taxon>
        <taxon>Prolixibacteraceae</taxon>
        <taxon>Mariniphaga</taxon>
    </lineage>
</organism>
<dbReference type="PANTHER" id="PTHR12143">
    <property type="entry name" value="PEPTIDE N-GLYCANASE PNGASE -RELATED"/>
    <property type="match status" value="1"/>
</dbReference>
<dbReference type="AlphaFoldDB" id="A0A399CXR7"/>
<dbReference type="InterPro" id="IPR012939">
    <property type="entry name" value="Glyco_hydro_92"/>
</dbReference>
<dbReference type="Gene3D" id="1.20.1050.60">
    <property type="entry name" value="alpha-1,2-mannosidase"/>
    <property type="match status" value="1"/>
</dbReference>
<gene>
    <name evidence="6" type="ORF">D1164_22785</name>
</gene>
<accession>A0A399CXR7</accession>